<proteinExistence type="predicted"/>
<name>A0AAD5MS16_PARTN</name>
<gene>
    <name evidence="1" type="ORF">KIN20_023550</name>
</gene>
<protein>
    <submittedName>
        <fullName evidence="1">Uncharacterized protein</fullName>
    </submittedName>
</protein>
<organism evidence="1 2">
    <name type="scientific">Parelaphostrongylus tenuis</name>
    <name type="common">Meningeal worm</name>
    <dbReference type="NCBI Taxonomy" id="148309"/>
    <lineage>
        <taxon>Eukaryota</taxon>
        <taxon>Metazoa</taxon>
        <taxon>Ecdysozoa</taxon>
        <taxon>Nematoda</taxon>
        <taxon>Chromadorea</taxon>
        <taxon>Rhabditida</taxon>
        <taxon>Rhabditina</taxon>
        <taxon>Rhabditomorpha</taxon>
        <taxon>Strongyloidea</taxon>
        <taxon>Metastrongylidae</taxon>
        <taxon>Parelaphostrongylus</taxon>
    </lineage>
</organism>
<evidence type="ECO:0000313" key="1">
    <source>
        <dbReference type="EMBL" id="KAJ1363635.1"/>
    </source>
</evidence>
<dbReference type="AlphaFoldDB" id="A0AAD5MS16"/>
<dbReference type="EMBL" id="JAHQIW010004777">
    <property type="protein sequence ID" value="KAJ1363635.1"/>
    <property type="molecule type" value="Genomic_DNA"/>
</dbReference>
<keyword evidence="2" id="KW-1185">Reference proteome</keyword>
<evidence type="ECO:0000313" key="2">
    <source>
        <dbReference type="Proteomes" id="UP001196413"/>
    </source>
</evidence>
<accession>A0AAD5MS16</accession>
<comment type="caution">
    <text evidence="1">The sequence shown here is derived from an EMBL/GenBank/DDBJ whole genome shotgun (WGS) entry which is preliminary data.</text>
</comment>
<dbReference type="Proteomes" id="UP001196413">
    <property type="component" value="Unassembled WGS sequence"/>
</dbReference>
<sequence>MISGTLTVTNIIMANWSRDMWHRVLNRAVRMLAVGSLRSHFLRGICHC</sequence>
<reference evidence="1" key="1">
    <citation type="submission" date="2021-06" db="EMBL/GenBank/DDBJ databases">
        <title>Parelaphostrongylus tenuis whole genome reference sequence.</title>
        <authorList>
            <person name="Garwood T.J."/>
            <person name="Larsen P.A."/>
            <person name="Fountain-Jones N.M."/>
            <person name="Garbe J.R."/>
            <person name="Macchietto M.G."/>
            <person name="Kania S.A."/>
            <person name="Gerhold R.W."/>
            <person name="Richards J.E."/>
            <person name="Wolf T.M."/>
        </authorList>
    </citation>
    <scope>NUCLEOTIDE SEQUENCE</scope>
    <source>
        <strain evidence="1">MNPRO001-30</strain>
        <tissue evidence="1">Meninges</tissue>
    </source>
</reference>